<dbReference type="EMBL" id="JALBGC010000003">
    <property type="protein sequence ID" value="MCI1187856.1"/>
    <property type="molecule type" value="Genomic_DNA"/>
</dbReference>
<gene>
    <name evidence="1" type="ORF">MON38_10530</name>
</gene>
<keyword evidence="2" id="KW-1185">Reference proteome</keyword>
<organism evidence="1 2">
    <name type="scientific">Hymenobacter cyanobacteriorum</name>
    <dbReference type="NCBI Taxonomy" id="2926463"/>
    <lineage>
        <taxon>Bacteria</taxon>
        <taxon>Pseudomonadati</taxon>
        <taxon>Bacteroidota</taxon>
        <taxon>Cytophagia</taxon>
        <taxon>Cytophagales</taxon>
        <taxon>Hymenobacteraceae</taxon>
        <taxon>Hymenobacter</taxon>
    </lineage>
</organism>
<proteinExistence type="predicted"/>
<reference evidence="1" key="1">
    <citation type="submission" date="2022-03" db="EMBL/GenBank/DDBJ databases">
        <title>Bacterial whole genome sequence for Hymenobacter sp. DH14.</title>
        <authorList>
            <person name="Le V."/>
        </authorList>
    </citation>
    <scope>NUCLEOTIDE SEQUENCE</scope>
    <source>
        <strain evidence="1">DH14</strain>
    </source>
</reference>
<evidence type="ECO:0000313" key="2">
    <source>
        <dbReference type="Proteomes" id="UP001139193"/>
    </source>
</evidence>
<protein>
    <submittedName>
        <fullName evidence="1">RteC domain-containing protein</fullName>
    </submittedName>
</protein>
<comment type="caution">
    <text evidence="1">The sequence shown here is derived from an EMBL/GenBank/DDBJ whole genome shotgun (WGS) entry which is preliminary data.</text>
</comment>
<dbReference type="Proteomes" id="UP001139193">
    <property type="component" value="Unassembled WGS sequence"/>
</dbReference>
<dbReference type="RefSeq" id="WP_241936129.1">
    <property type="nucleotide sequence ID" value="NZ_JALBGC010000003.1"/>
</dbReference>
<accession>A0A9X1VK40</accession>
<name>A0A9X1VK40_9BACT</name>
<dbReference type="InterPro" id="IPR018534">
    <property type="entry name" value="Tet_reg_excision_RteC"/>
</dbReference>
<dbReference type="AlphaFoldDB" id="A0A9X1VK40"/>
<evidence type="ECO:0000313" key="1">
    <source>
        <dbReference type="EMBL" id="MCI1187856.1"/>
    </source>
</evidence>
<dbReference type="Pfam" id="PF09357">
    <property type="entry name" value="RteC"/>
    <property type="match status" value="1"/>
</dbReference>
<sequence length="379" mass="42541">MLNIPVVTDFIDKLWKIENVFPESSIHLLRLYHKAREAKSDLENSIQQMLMGLPRENQIQILNHVLQQLDPSSTHFNTCEWWIKECIRGKPKSCWLGELGEVGQFIGVDRDAISEMTFNVARGIATRLDSESETIKSWGEAYSVVKSMRGFISKDLDAIIKEYVENGDAFPFDDQPFNNDTVAARAVSIVTSKTMGDTIYTLSSHLTFIEDPKAGWTASPSRWWQGKLETSITDLISGLYYEEQAGYAPAIEWRAKLGAARDRYYEAFYWNVDSEGKPKPGLVTRQLSDLQWQGSKTELAELGYALLEAGLISGPREAALRALASSFGQDLGNPAKHLQTLQKRKWGPGGKEPITPLIDRLGAALKQLLKTKSEDSPKK</sequence>